<evidence type="ECO:0000256" key="3">
    <source>
        <dbReference type="ARBA" id="ARBA00022786"/>
    </source>
</evidence>
<dbReference type="InterPro" id="IPR006626">
    <property type="entry name" value="PbH1"/>
</dbReference>
<dbReference type="Pfam" id="PF18962">
    <property type="entry name" value="Por_Secre_tail"/>
    <property type="match status" value="1"/>
</dbReference>
<dbReference type="OrthoDB" id="1111178at2"/>
<evidence type="ECO:0000256" key="2">
    <source>
        <dbReference type="ARBA" id="ARBA00022737"/>
    </source>
</evidence>
<dbReference type="InterPro" id="IPR007742">
    <property type="entry name" value="NosD_dom"/>
</dbReference>
<keyword evidence="3" id="KW-0833">Ubl conjugation pathway</keyword>
<comment type="pathway">
    <text evidence="1">Protein modification; protein ubiquitination.</text>
</comment>
<dbReference type="SUPFAM" id="SSF49452">
    <property type="entry name" value="Starch-binding domain-like"/>
    <property type="match status" value="1"/>
</dbReference>
<gene>
    <name evidence="6" type="ORF">TBC1_11374</name>
</gene>
<name>A0A0S7BNT3_9BACT</name>
<dbReference type="NCBIfam" id="TIGR04183">
    <property type="entry name" value="Por_Secre_tail"/>
    <property type="match status" value="1"/>
</dbReference>
<dbReference type="RefSeq" id="WP_062037660.1">
    <property type="nucleotide sequence ID" value="NZ_DF968182.1"/>
</dbReference>
<accession>A0A0S7BNT3</accession>
<dbReference type="SMART" id="SM00710">
    <property type="entry name" value="PbH1"/>
    <property type="match status" value="9"/>
</dbReference>
<feature type="domain" description="Periplasmic copper-binding protein NosD beta helix" evidence="4">
    <location>
        <begin position="246"/>
        <end position="423"/>
    </location>
</feature>
<evidence type="ECO:0000313" key="6">
    <source>
        <dbReference type="EMBL" id="GAP42245.1"/>
    </source>
</evidence>
<dbReference type="STRING" id="1678841.TBC1_11374"/>
<dbReference type="InterPro" id="IPR051550">
    <property type="entry name" value="SCF-Subunits/Alg-Epimerases"/>
</dbReference>
<dbReference type="PANTHER" id="PTHR22990:SF15">
    <property type="entry name" value="F-BOX ONLY PROTEIN 10"/>
    <property type="match status" value="1"/>
</dbReference>
<dbReference type="PANTHER" id="PTHR22990">
    <property type="entry name" value="F-BOX ONLY PROTEIN"/>
    <property type="match status" value="1"/>
</dbReference>
<dbReference type="InterPro" id="IPR011050">
    <property type="entry name" value="Pectin_lyase_fold/virulence"/>
</dbReference>
<dbReference type="GO" id="GO:0030246">
    <property type="term" value="F:carbohydrate binding"/>
    <property type="evidence" value="ECO:0007669"/>
    <property type="project" value="InterPro"/>
</dbReference>
<dbReference type="NCBIfam" id="TIGR03804">
    <property type="entry name" value="para_beta_helix"/>
    <property type="match status" value="1"/>
</dbReference>
<sequence length="1046" mass="113635">MNYWIRRFCFISLIIFLAGLRPLVAQEYVGGLISENTVYSPALNPYIVIEPLIVPEGVTLTIMPGTQLYFMIRTSLRIEGGTLLAEGTPENRILFDSHNPSGDTDKKWDGINIFVSRTIADDEGNYLGGNLLRHSLIRQTTTALVLSDTALIHAPDIQIMNSDYGVYLQSGASLVLKNSIIDACSYGMYIKNSGDNIISGCQVTNCDIGIFFPSNNISRNNRITDNNLSFNRNIALFMSIGQGNIQHNLISGNTVAFNNIGLHIGNGGNNDPGLNSISNNIIRNNDIGLKLSQDADTIRDNLIELNETGLMLSKAAISSIEGNTIRQNTGWGMLMTDGSNNNLITGNNIYDNAAGIRVTHKDFKYSVNNRFEYNMVSGNAEEAFLFEAGPQLGIHNNSIQGVRDTAVFVNRFETDLHAEGNYWFTNDTLVIDSLIFDVYDQPVLGEVIYKPFLYQPDPVAPVSRPRMVVKRQVGPDVLVNWLPNSESDLAGYKVYYGLNPDGSFSQIADAGSDTLFVISAYDLAETIAVTAYDTDADGIRDQVEGHESAYSYAVAGPWAGGDASICEDTYFVTGSATAIDYQHLFWETDGDGAFVNPQALSTRYVPGPADIAAGSVNLTLGIVNADYTLYDRMLLTIMGQPSVFAGNDTIVSPESGYYSTTATAANFTGLLWTTSGDGTFDNPAQLLTHYTPGDADIETGSVILTLYLQSECGDISDELLLTVKPAFSISGRLFYESGPVAGGVVLAMNREEAGTRAVALAHSTEDGKFIFNELPAGSYYLFALGEPSLYAGFVPSYYASGSFWQPAYLLPLDADVYDVDIRLEGLANTVPSGAGSISGTCTYPGDAGRDADIYNESWFDPAGPPATTPGYLPAPNHVVYLMNPSLTRIIRWALSDMEGNFNFESLPFGTYRLWGEKAGYTNALSPLITLSPLHPDAEDVVMSVNNQKISIQVPDPGKDGEDIPFLYPNPAGERVWVNLPWSESPVRYEVELYSSTGQKVLTASFTSGFSGANSFLDVSGLAAGIYPCLLKDESGNIRYMILSVAR</sequence>
<evidence type="ECO:0000259" key="5">
    <source>
        <dbReference type="Pfam" id="PF18962"/>
    </source>
</evidence>
<dbReference type="Pfam" id="PF05048">
    <property type="entry name" value="NosD"/>
    <property type="match status" value="2"/>
</dbReference>
<dbReference type="EMBL" id="DF968182">
    <property type="protein sequence ID" value="GAP42245.1"/>
    <property type="molecule type" value="Genomic_DNA"/>
</dbReference>
<feature type="domain" description="Periplasmic copper-binding protein NosD beta helix" evidence="4">
    <location>
        <begin position="130"/>
        <end position="233"/>
    </location>
</feature>
<dbReference type="InterPro" id="IPR026444">
    <property type="entry name" value="Secre_tail"/>
</dbReference>
<proteinExistence type="predicted"/>
<evidence type="ECO:0000313" key="7">
    <source>
        <dbReference type="Proteomes" id="UP000053091"/>
    </source>
</evidence>
<keyword evidence="2" id="KW-0677">Repeat</keyword>
<dbReference type="AlphaFoldDB" id="A0A0S7BNT3"/>
<feature type="domain" description="Secretion system C-terminal sorting" evidence="5">
    <location>
        <begin position="966"/>
        <end position="1036"/>
    </location>
</feature>
<dbReference type="SUPFAM" id="SSF51126">
    <property type="entry name" value="Pectin lyase-like"/>
    <property type="match status" value="2"/>
</dbReference>
<dbReference type="InterPro" id="IPR013784">
    <property type="entry name" value="Carb-bd-like_fold"/>
</dbReference>
<dbReference type="Gene3D" id="2.160.20.10">
    <property type="entry name" value="Single-stranded right-handed beta-helix, Pectin lyase-like"/>
    <property type="match status" value="2"/>
</dbReference>
<evidence type="ECO:0000256" key="1">
    <source>
        <dbReference type="ARBA" id="ARBA00004906"/>
    </source>
</evidence>
<organism evidence="6">
    <name type="scientific">Lentimicrobium saccharophilum</name>
    <dbReference type="NCBI Taxonomy" id="1678841"/>
    <lineage>
        <taxon>Bacteria</taxon>
        <taxon>Pseudomonadati</taxon>
        <taxon>Bacteroidota</taxon>
        <taxon>Bacteroidia</taxon>
        <taxon>Bacteroidales</taxon>
        <taxon>Lentimicrobiaceae</taxon>
        <taxon>Lentimicrobium</taxon>
    </lineage>
</organism>
<keyword evidence="7" id="KW-1185">Reference proteome</keyword>
<dbReference type="Proteomes" id="UP000053091">
    <property type="component" value="Unassembled WGS sequence"/>
</dbReference>
<protein>
    <submittedName>
        <fullName evidence="6">Protein containing parallel beta-helix repeat</fullName>
    </submittedName>
</protein>
<reference evidence="6" key="1">
    <citation type="journal article" date="2015" name="Genome Announc.">
        <title>Draft Genome Sequence of Bacteroidales Strain TBC1, a Novel Isolate from a Methanogenic Wastewater Treatment System.</title>
        <authorList>
            <person name="Tourlousse D.M."/>
            <person name="Matsuura N."/>
            <person name="Sun L."/>
            <person name="Toyonaga M."/>
            <person name="Kuroda K."/>
            <person name="Ohashi A."/>
            <person name="Cruz R."/>
            <person name="Yamaguchi T."/>
            <person name="Sekiguchi Y."/>
        </authorList>
    </citation>
    <scope>NUCLEOTIDE SEQUENCE [LARGE SCALE GENOMIC DNA]</scope>
    <source>
        <strain evidence="6">TBC1</strain>
    </source>
</reference>
<dbReference type="InterPro" id="IPR022441">
    <property type="entry name" value="Para_beta_helix_rpt-2"/>
</dbReference>
<dbReference type="InterPro" id="IPR012334">
    <property type="entry name" value="Pectin_lyas_fold"/>
</dbReference>
<evidence type="ECO:0000259" key="4">
    <source>
        <dbReference type="Pfam" id="PF05048"/>
    </source>
</evidence>